<dbReference type="PATRIC" id="fig|1486262.3.peg.170"/>
<proteinExistence type="predicted"/>
<feature type="domain" description="DUF4126" evidence="2">
    <location>
        <begin position="4"/>
        <end position="148"/>
    </location>
</feature>
<reference evidence="3 4" key="1">
    <citation type="journal article" date="2015" name="Genome Announc.">
        <title>Complete genome sequence of Martelella endophytica YC6887, which has antifungal activity associated with a halophyte.</title>
        <authorList>
            <person name="Khan A."/>
            <person name="Khan H."/>
            <person name="Chung E.J."/>
            <person name="Hossain M.T."/>
            <person name="Chung Y.R."/>
        </authorList>
    </citation>
    <scope>NUCLEOTIDE SEQUENCE [LARGE SCALE GENOMIC DNA]</scope>
    <source>
        <strain evidence="3">YC6887</strain>
    </source>
</reference>
<evidence type="ECO:0000313" key="3">
    <source>
        <dbReference type="EMBL" id="AJY44553.1"/>
    </source>
</evidence>
<accession>A0A0D5LMK9</accession>
<dbReference type="HOGENOM" id="CLU_125942_0_0_5"/>
<dbReference type="Pfam" id="PF13548">
    <property type="entry name" value="DUF4126"/>
    <property type="match status" value="1"/>
</dbReference>
<feature type="transmembrane region" description="Helical" evidence="1">
    <location>
        <begin position="131"/>
        <end position="150"/>
    </location>
</feature>
<keyword evidence="1" id="KW-0472">Membrane</keyword>
<dbReference type="OrthoDB" id="9812409at2"/>
<organism evidence="3 4">
    <name type="scientific">Martelella endophytica</name>
    <dbReference type="NCBI Taxonomy" id="1486262"/>
    <lineage>
        <taxon>Bacteria</taxon>
        <taxon>Pseudomonadati</taxon>
        <taxon>Pseudomonadota</taxon>
        <taxon>Alphaproteobacteria</taxon>
        <taxon>Hyphomicrobiales</taxon>
        <taxon>Aurantimonadaceae</taxon>
        <taxon>Martelella</taxon>
    </lineage>
</organism>
<dbReference type="EMBL" id="CP010803">
    <property type="protein sequence ID" value="AJY44553.1"/>
    <property type="molecule type" value="Genomic_DNA"/>
</dbReference>
<dbReference type="AlphaFoldDB" id="A0A0D5LMK9"/>
<evidence type="ECO:0000259" key="2">
    <source>
        <dbReference type="Pfam" id="PF13548"/>
    </source>
</evidence>
<evidence type="ECO:0000313" key="4">
    <source>
        <dbReference type="Proteomes" id="UP000032611"/>
    </source>
</evidence>
<protein>
    <submittedName>
        <fullName evidence="3">Membrane protein</fullName>
    </submittedName>
</protein>
<keyword evidence="1" id="KW-0812">Transmembrane</keyword>
<feature type="transmembrane region" description="Helical" evidence="1">
    <location>
        <begin position="37"/>
        <end position="57"/>
    </location>
</feature>
<dbReference type="Proteomes" id="UP000032611">
    <property type="component" value="Chromosome"/>
</dbReference>
<dbReference type="KEGG" id="mey:TM49_00825"/>
<gene>
    <name evidence="3" type="ORF">TM49_00825</name>
</gene>
<dbReference type="STRING" id="1486262.TM49_00825"/>
<dbReference type="RefSeq" id="WP_045679126.1">
    <property type="nucleotide sequence ID" value="NZ_CP010803.1"/>
</dbReference>
<evidence type="ECO:0000256" key="1">
    <source>
        <dbReference type="SAM" id="Phobius"/>
    </source>
</evidence>
<feature type="transmembrane region" description="Helical" evidence="1">
    <location>
        <begin position="77"/>
        <end position="94"/>
    </location>
</feature>
<dbReference type="InterPro" id="IPR025196">
    <property type="entry name" value="DUF4126"/>
</dbReference>
<keyword evidence="4" id="KW-1185">Reference proteome</keyword>
<keyword evidence="1" id="KW-1133">Transmembrane helix</keyword>
<name>A0A0D5LMK9_MAREN</name>
<sequence length="152" mass="15562">MLYLLALLIGIVAGLRAMMAPAAISWAAYLGALDLSGSWLSFLASPWAVGILTVLALAELVTDQLPSTPSRKVPPQFGARIFTGAVCGAAFGIAGGFWLAGLVLGMVGAVLGTLGGAAARHRLAVYFGRDLPAALIEDAVAILGAWAIVWSL</sequence>